<dbReference type="GO" id="GO:0019005">
    <property type="term" value="C:SCF ubiquitin ligase complex"/>
    <property type="evidence" value="ECO:0007669"/>
    <property type="project" value="TreeGrafter"/>
</dbReference>
<dbReference type="Gene3D" id="1.20.1280.50">
    <property type="match status" value="1"/>
</dbReference>
<dbReference type="GeneTree" id="ENSGT00390000017498"/>
<dbReference type="AlphaFoldDB" id="A0A3Q2XJC1"/>
<dbReference type="Proteomes" id="UP000264820">
    <property type="component" value="Unplaced"/>
</dbReference>
<dbReference type="SUPFAM" id="SSF81383">
    <property type="entry name" value="F-box domain"/>
    <property type="match status" value="1"/>
</dbReference>
<reference evidence="2" key="2">
    <citation type="submission" date="2025-09" db="UniProtKB">
        <authorList>
            <consortium name="Ensembl"/>
        </authorList>
    </citation>
    <scope>IDENTIFICATION</scope>
</reference>
<evidence type="ECO:0000259" key="1">
    <source>
        <dbReference type="PROSITE" id="PS50181"/>
    </source>
</evidence>
<organism evidence="2 3">
    <name type="scientific">Hippocampus comes</name>
    <name type="common">Tiger tail seahorse</name>
    <dbReference type="NCBI Taxonomy" id="109280"/>
    <lineage>
        <taxon>Eukaryota</taxon>
        <taxon>Metazoa</taxon>
        <taxon>Chordata</taxon>
        <taxon>Craniata</taxon>
        <taxon>Vertebrata</taxon>
        <taxon>Euteleostomi</taxon>
        <taxon>Actinopterygii</taxon>
        <taxon>Neopterygii</taxon>
        <taxon>Teleostei</taxon>
        <taxon>Neoteleostei</taxon>
        <taxon>Acanthomorphata</taxon>
        <taxon>Syngnathiaria</taxon>
        <taxon>Syngnathiformes</taxon>
        <taxon>Syngnathoidei</taxon>
        <taxon>Syngnathidae</taxon>
        <taxon>Hippocampus</taxon>
    </lineage>
</organism>
<evidence type="ECO:0000313" key="2">
    <source>
        <dbReference type="Ensembl" id="ENSHCOP00000004583.1"/>
    </source>
</evidence>
<dbReference type="Pfam" id="PF12937">
    <property type="entry name" value="F-box-like"/>
    <property type="match status" value="1"/>
</dbReference>
<dbReference type="STRING" id="109280.ENSHCOP00000004583"/>
<name>A0A3Q2XJC1_HIPCM</name>
<keyword evidence="3" id="KW-1185">Reference proteome</keyword>
<dbReference type="InterPro" id="IPR001810">
    <property type="entry name" value="F-box_dom"/>
</dbReference>
<dbReference type="SMART" id="SM00256">
    <property type="entry name" value="FBOX"/>
    <property type="match status" value="1"/>
</dbReference>
<dbReference type="PROSITE" id="PS50181">
    <property type="entry name" value="FBOX"/>
    <property type="match status" value="1"/>
</dbReference>
<feature type="domain" description="F-box" evidence="1">
    <location>
        <begin position="15"/>
        <end position="74"/>
    </location>
</feature>
<protein>
    <recommendedName>
        <fullName evidence="1">F-box domain-containing protein</fullName>
    </recommendedName>
</protein>
<dbReference type="InterPro" id="IPR036047">
    <property type="entry name" value="F-box-like_dom_sf"/>
</dbReference>
<dbReference type="OMA" id="LANDEWP"/>
<dbReference type="Ensembl" id="ENSHCOT00000006798.1">
    <property type="protein sequence ID" value="ENSHCOP00000004583.1"/>
    <property type="gene ID" value="ENSHCOG00000006064.1"/>
</dbReference>
<accession>A0A3Q2XJC1</accession>
<reference evidence="2" key="1">
    <citation type="submission" date="2025-08" db="UniProtKB">
        <authorList>
            <consortium name="Ensembl"/>
        </authorList>
    </citation>
    <scope>IDENTIFICATION</scope>
</reference>
<dbReference type="PANTHER" id="PTHR46731:SF1">
    <property type="entry name" value="F-BOX ONLY PROTEIN 15"/>
    <property type="match status" value="1"/>
</dbReference>
<proteinExistence type="predicted"/>
<dbReference type="PANTHER" id="PTHR46731">
    <property type="entry name" value="F-BOX ONLY PROTEIN 15"/>
    <property type="match status" value="1"/>
</dbReference>
<sequence length="403" mass="45664">MMPKAHEEVIRCVSCLFLLRLPPEILLKILSHLDAASLLSLSHVNKLFRGLANDEWPLRDIWAFCPRSNTWRKVYMADFWVAADAQERPPGDWKKKYLWRMGGQQLSKLRREARDFDPLTGLPQRMGHILRSMNVSWEVTLQDKLGREATPELSAVSVFKTSITLSWSGSRLVRHPHVRALRLCAVRKDAAWRSLLCRTTATAWPSARFLGKDRLVQTVFFPPAFIVGFWRVSGLPVAFVTVSLHLDKLLERSLLGSPIRYECALTQTNKQTSSLAQGKLWQGFDFLDPDLPSPESKQTRVAALTECAVCLRAWVQNCCVLTLTVIEDIYKPLWCVSAPVCVRASAERPRGRSDYYSDGKRLLLLHEDARGLLKMTLVRLKEPHQLFVVSLAVSVFAGPAAGY</sequence>
<evidence type="ECO:0000313" key="3">
    <source>
        <dbReference type="Proteomes" id="UP000264820"/>
    </source>
</evidence>